<name>A0ABW4V0G8_9BACL</name>
<protein>
    <submittedName>
        <fullName evidence="2">Ribonuclease toxin immunity protein CdiI</fullName>
    </submittedName>
</protein>
<proteinExistence type="predicted"/>
<feature type="domain" description="CDI immunity protein" evidence="1">
    <location>
        <begin position="22"/>
        <end position="108"/>
    </location>
</feature>
<dbReference type="CDD" id="cd20688">
    <property type="entry name" value="CdiI_Ecoli_Nm-like"/>
    <property type="match status" value="1"/>
</dbReference>
<dbReference type="Pfam" id="PF18624">
    <property type="entry name" value="CdiI_4"/>
    <property type="match status" value="1"/>
</dbReference>
<sequence>MTFRIFRKKVENDLLPAINFFNAIPNHRFVEVVTFLSKGIGYTIEYCSCDFSDDLYLWEEPFEGIRFVNSALDIESILDYEIVQELLRESSHSFLKERPEYMDIINQSLFDFSKKYNLLFKKLYF</sequence>
<evidence type="ECO:0000259" key="1">
    <source>
        <dbReference type="Pfam" id="PF18624"/>
    </source>
</evidence>
<dbReference type="Proteomes" id="UP001597403">
    <property type="component" value="Unassembled WGS sequence"/>
</dbReference>
<dbReference type="EMBL" id="JBHUGF010000010">
    <property type="protein sequence ID" value="MFD1991960.1"/>
    <property type="molecule type" value="Genomic_DNA"/>
</dbReference>
<evidence type="ECO:0000313" key="3">
    <source>
        <dbReference type="Proteomes" id="UP001597403"/>
    </source>
</evidence>
<gene>
    <name evidence="2" type="primary">cdiI</name>
    <name evidence="2" type="ORF">ACFSGI_18465</name>
</gene>
<dbReference type="RefSeq" id="WP_204825634.1">
    <property type="nucleotide sequence ID" value="NZ_JBHUGF010000010.1"/>
</dbReference>
<reference evidence="3" key="1">
    <citation type="journal article" date="2019" name="Int. J. Syst. Evol. Microbiol.">
        <title>The Global Catalogue of Microorganisms (GCM) 10K type strain sequencing project: providing services to taxonomists for standard genome sequencing and annotation.</title>
        <authorList>
            <consortium name="The Broad Institute Genomics Platform"/>
            <consortium name="The Broad Institute Genome Sequencing Center for Infectious Disease"/>
            <person name="Wu L."/>
            <person name="Ma J."/>
        </authorList>
    </citation>
    <scope>NUCLEOTIDE SEQUENCE [LARGE SCALE GENOMIC DNA]</scope>
    <source>
        <strain evidence="3">CGMCC 1.15067</strain>
    </source>
</reference>
<organism evidence="2 3">
    <name type="scientific">Paenibacillus nicotianae</name>
    <dbReference type="NCBI Taxonomy" id="1526551"/>
    <lineage>
        <taxon>Bacteria</taxon>
        <taxon>Bacillati</taxon>
        <taxon>Bacillota</taxon>
        <taxon>Bacilli</taxon>
        <taxon>Bacillales</taxon>
        <taxon>Paenibacillaceae</taxon>
        <taxon>Paenibacillus</taxon>
    </lineage>
</organism>
<dbReference type="InterPro" id="IPR041256">
    <property type="entry name" value="CdiI_4"/>
</dbReference>
<keyword evidence="3" id="KW-1185">Reference proteome</keyword>
<accession>A0ABW4V0G8</accession>
<comment type="caution">
    <text evidence="2">The sequence shown here is derived from an EMBL/GenBank/DDBJ whole genome shotgun (WGS) entry which is preliminary data.</text>
</comment>
<evidence type="ECO:0000313" key="2">
    <source>
        <dbReference type="EMBL" id="MFD1991960.1"/>
    </source>
</evidence>